<organism evidence="5 6">
    <name type="scientific">Candidatus Nitrobium versatile</name>
    <dbReference type="NCBI Taxonomy" id="2884831"/>
    <lineage>
        <taxon>Bacteria</taxon>
        <taxon>Pseudomonadati</taxon>
        <taxon>Nitrospirota</taxon>
        <taxon>Nitrospiria</taxon>
        <taxon>Nitrospirales</taxon>
        <taxon>Nitrospiraceae</taxon>
        <taxon>Candidatus Nitrobium</taxon>
    </lineage>
</organism>
<evidence type="ECO:0000256" key="2">
    <source>
        <dbReference type="ARBA" id="ARBA00023239"/>
    </source>
</evidence>
<evidence type="ECO:0000256" key="3">
    <source>
        <dbReference type="SAM" id="MobiDB-lite"/>
    </source>
</evidence>
<reference evidence="5" key="2">
    <citation type="submission" date="2021-08" db="EMBL/GenBank/DDBJ databases">
        <authorList>
            <person name="Dalcin Martins P."/>
        </authorList>
    </citation>
    <scope>NUCLEOTIDE SEQUENCE</scope>
    <source>
        <strain evidence="5">MAG_39</strain>
    </source>
</reference>
<dbReference type="Proteomes" id="UP000705867">
    <property type="component" value="Unassembled WGS sequence"/>
</dbReference>
<comment type="caution">
    <text evidence="5">The sequence shown here is derived from an EMBL/GenBank/DDBJ whole genome shotgun (WGS) entry which is preliminary data.</text>
</comment>
<feature type="compositionally biased region" description="Low complexity" evidence="3">
    <location>
        <begin position="9"/>
        <end position="23"/>
    </location>
</feature>
<reference evidence="5" key="1">
    <citation type="journal article" date="2021" name="bioRxiv">
        <title>Unraveling nitrogen, sulfur and carbon metabolic pathways and microbial community transcriptional responses to substrate deprivation and toxicity stresses in a bioreactor mimicking anoxic brackish coastal sediment conditions.</title>
        <authorList>
            <person name="Martins P.D."/>
            <person name="Echeveste M.J."/>
            <person name="Arshad A."/>
            <person name="Kurth J."/>
            <person name="Ouboter H."/>
            <person name="Jetten M.S.M."/>
            <person name="Welte C.U."/>
        </authorList>
    </citation>
    <scope>NUCLEOTIDE SEQUENCE</scope>
    <source>
        <strain evidence="5">MAG_39</strain>
    </source>
</reference>
<dbReference type="Gene3D" id="3.20.130.10">
    <property type="entry name" value="Fe-S hydro-lyase, tartrate dehydratase beta-type, catalytic domain"/>
    <property type="match status" value="1"/>
</dbReference>
<dbReference type="GO" id="GO:0016836">
    <property type="term" value="F:hydro-lyase activity"/>
    <property type="evidence" value="ECO:0007669"/>
    <property type="project" value="InterPro"/>
</dbReference>
<proteinExistence type="inferred from homology"/>
<dbReference type="AlphaFoldDB" id="A0A953JBY4"/>
<feature type="region of interest" description="Disordered" evidence="3">
    <location>
        <begin position="1"/>
        <end position="23"/>
    </location>
</feature>
<evidence type="ECO:0000259" key="4">
    <source>
        <dbReference type="Pfam" id="PF05683"/>
    </source>
</evidence>
<dbReference type="PANTHER" id="PTHR43351:SF2">
    <property type="entry name" value="L(+)-TARTRATE DEHYDRATASE SUBUNIT BETA-RELATED"/>
    <property type="match status" value="1"/>
</dbReference>
<keyword evidence="2" id="KW-0456">Lyase</keyword>
<dbReference type="SUPFAM" id="SSF117457">
    <property type="entry name" value="FumA C-terminal domain-like"/>
    <property type="match status" value="1"/>
</dbReference>
<comment type="similarity">
    <text evidence="1">Belongs to the class-I fumarase family.</text>
</comment>
<gene>
    <name evidence="5" type="ORF">K8I29_07005</name>
</gene>
<name>A0A953JBY4_9BACT</name>
<dbReference type="PANTHER" id="PTHR43351">
    <property type="entry name" value="L(+)-TARTRATE DEHYDRATASE SUBUNIT BETA"/>
    <property type="match status" value="1"/>
</dbReference>
<sequence length="219" mass="23979">MGREKRRAPSAAEKQEAGAAAPGAAARKLRLPLSKEDALSLHVGEMVLLSGQMVTGRDRVHKFLVREMPDKKDIPFALEGGVLYHCGPLLTKEDDTYRLIAAGPTTSMRVEMYEAEVIRRYGIRGVVGKGGMGEETRSALQEAGAVYFNAVSGAAVYLADRIKRVVGGWMVEEFGAPEAMWLLEVEDFPAVVTMDAHGNSLHRTIEEASRKNLRKLIRG</sequence>
<feature type="domain" description="Fe-S hydro-lyase tartrate dehydratase beta-type catalytic" evidence="4">
    <location>
        <begin position="26"/>
        <end position="204"/>
    </location>
</feature>
<protein>
    <submittedName>
        <fullName evidence="5">FumA C-terminus/TtdB family hydratase beta subunit</fullName>
    </submittedName>
</protein>
<accession>A0A953JBY4</accession>
<dbReference type="EMBL" id="JAIOIV010000058">
    <property type="protein sequence ID" value="MBZ0155949.1"/>
    <property type="molecule type" value="Genomic_DNA"/>
</dbReference>
<evidence type="ECO:0000313" key="6">
    <source>
        <dbReference type="Proteomes" id="UP000705867"/>
    </source>
</evidence>
<dbReference type="NCBIfam" id="TIGR00723">
    <property type="entry name" value="ttdB_fumA_fumB"/>
    <property type="match status" value="1"/>
</dbReference>
<dbReference type="InterPro" id="IPR036660">
    <property type="entry name" value="Fe-S_hydroAse_TtdB_cat_sf"/>
</dbReference>
<dbReference type="InterPro" id="IPR004647">
    <property type="entry name" value="Fe-S_hydro-lyase_TtdB-typ_cat"/>
</dbReference>
<evidence type="ECO:0000313" key="5">
    <source>
        <dbReference type="EMBL" id="MBZ0155949.1"/>
    </source>
</evidence>
<dbReference type="Pfam" id="PF05683">
    <property type="entry name" value="Fumerase_C"/>
    <property type="match status" value="1"/>
</dbReference>
<evidence type="ECO:0000256" key="1">
    <source>
        <dbReference type="ARBA" id="ARBA00008876"/>
    </source>
</evidence>